<evidence type="ECO:0000259" key="6">
    <source>
        <dbReference type="PROSITE" id="PS51677"/>
    </source>
</evidence>
<dbReference type="PANTHER" id="PTHR43630:SF1">
    <property type="entry name" value="POLY-BETA-1,6-N-ACETYL-D-GLUCOSAMINE SYNTHASE"/>
    <property type="match status" value="1"/>
</dbReference>
<gene>
    <name evidence="7" type="ORF">EV385_4910</name>
</gene>
<accession>A0A4V2G7L3</accession>
<dbReference type="InterPro" id="IPR011330">
    <property type="entry name" value="Glyco_hydro/deAcase_b/a-brl"/>
</dbReference>
<reference evidence="7 8" key="1">
    <citation type="submission" date="2019-02" db="EMBL/GenBank/DDBJ databases">
        <title>Sequencing the genomes of 1000 actinobacteria strains.</title>
        <authorList>
            <person name="Klenk H.-P."/>
        </authorList>
    </citation>
    <scope>NUCLEOTIDE SEQUENCE [LARGE SCALE GENOMIC DNA]</scope>
    <source>
        <strain evidence="7 8">DSM 45162</strain>
    </source>
</reference>
<dbReference type="Pfam" id="PF13641">
    <property type="entry name" value="Glyco_tranf_2_3"/>
    <property type="match status" value="1"/>
</dbReference>
<keyword evidence="5" id="KW-1133">Transmembrane helix</keyword>
<dbReference type="PANTHER" id="PTHR43630">
    <property type="entry name" value="POLY-BETA-1,6-N-ACETYL-D-GLUCOSAMINE SYNTHASE"/>
    <property type="match status" value="1"/>
</dbReference>
<evidence type="ECO:0000313" key="7">
    <source>
        <dbReference type="EMBL" id="RZU53026.1"/>
    </source>
</evidence>
<feature type="region of interest" description="Disordered" evidence="4">
    <location>
        <begin position="719"/>
        <end position="751"/>
    </location>
</feature>
<organism evidence="7 8">
    <name type="scientific">Krasilnikovia cinnamomea</name>
    <dbReference type="NCBI Taxonomy" id="349313"/>
    <lineage>
        <taxon>Bacteria</taxon>
        <taxon>Bacillati</taxon>
        <taxon>Actinomycetota</taxon>
        <taxon>Actinomycetes</taxon>
        <taxon>Micromonosporales</taxon>
        <taxon>Micromonosporaceae</taxon>
        <taxon>Krasilnikovia</taxon>
    </lineage>
</organism>
<keyword evidence="5" id="KW-0812">Transmembrane</keyword>
<keyword evidence="3" id="KW-0808">Transferase</keyword>
<dbReference type="RefSeq" id="WP_242625048.1">
    <property type="nucleotide sequence ID" value="NZ_SHKY01000001.1"/>
</dbReference>
<evidence type="ECO:0000256" key="1">
    <source>
        <dbReference type="ARBA" id="ARBA00006739"/>
    </source>
</evidence>
<dbReference type="SUPFAM" id="SSF53448">
    <property type="entry name" value="Nucleotide-diphospho-sugar transferases"/>
    <property type="match status" value="1"/>
</dbReference>
<dbReference type="EMBL" id="SHKY01000001">
    <property type="protein sequence ID" value="RZU53026.1"/>
    <property type="molecule type" value="Genomic_DNA"/>
</dbReference>
<dbReference type="Gene3D" id="3.90.550.10">
    <property type="entry name" value="Spore Coat Polysaccharide Biosynthesis Protein SpsA, Chain A"/>
    <property type="match status" value="1"/>
</dbReference>
<dbReference type="Pfam" id="PF01522">
    <property type="entry name" value="Polysacc_deac_1"/>
    <property type="match status" value="1"/>
</dbReference>
<dbReference type="SUPFAM" id="SSF88713">
    <property type="entry name" value="Glycoside hydrolase/deacetylase"/>
    <property type="match status" value="1"/>
</dbReference>
<dbReference type="AlphaFoldDB" id="A0A4V2G7L3"/>
<dbReference type="PROSITE" id="PS51677">
    <property type="entry name" value="NODB"/>
    <property type="match status" value="1"/>
</dbReference>
<dbReference type="GO" id="GO:0016757">
    <property type="term" value="F:glycosyltransferase activity"/>
    <property type="evidence" value="ECO:0007669"/>
    <property type="project" value="UniProtKB-KW"/>
</dbReference>
<evidence type="ECO:0000256" key="5">
    <source>
        <dbReference type="SAM" id="Phobius"/>
    </source>
</evidence>
<keyword evidence="8" id="KW-1185">Reference proteome</keyword>
<protein>
    <submittedName>
        <fullName evidence="7">Poly-beta-1,6 N-acetyl-D-glucosamine synthase</fullName>
    </submittedName>
</protein>
<dbReference type="InterPro" id="IPR002509">
    <property type="entry name" value="NODB_dom"/>
</dbReference>
<dbReference type="GO" id="GO:0005975">
    <property type="term" value="P:carbohydrate metabolic process"/>
    <property type="evidence" value="ECO:0007669"/>
    <property type="project" value="InterPro"/>
</dbReference>
<dbReference type="Gene3D" id="3.20.20.370">
    <property type="entry name" value="Glycoside hydrolase/deacetylase"/>
    <property type="match status" value="1"/>
</dbReference>
<keyword evidence="2" id="KW-0328">Glycosyltransferase</keyword>
<proteinExistence type="inferred from homology"/>
<sequence length="751" mass="81504">MRRPEPRAHWALLALVLVFVLALLCLNGYVTHAGAEGTGQPVPDTAAPAAPTAVTGGAPVQRIAADGTVTTRGMPAKTIALTFDDGPDPAWTPAILDVLDRHRARATFFMLGAQINEHRDLVRRAHDEGHEIGSHTFTHVPAAHTAPWLLRAELSLTSNAIAAATGVRPVLMRPPYSSEPDAITGTDYDGLRHIADAGYLVVLADHDTDDWRRPGATAIARAATPARGAGAVVMLHDSGGDRSQTVAALDLLIPQLQREGYRFVTVSEALRLGSAPRATAGERWRGTAVRLAQRAGGWLAGAMTVLMVTAVALAAIRLAVQVWAARRHRRRIRGQQQVPRAHLGRVTVVVPAYNEAANIAETVRSLVGSDYPDLDVIVVDDGSTDGTADIVERLRLPRVHVIRQANAGKPAALNTGVRHAHGEVLILVDGDTVFAPDAVGRLIQPLRDPRVGAVSGNTKVANRGGLLGRWQHLEYVIGFNLDRRMFDIARCMPTVPGAIGAFRRAAIRDIGGVSDDTLAEDTDLTMAIIRAGWRVVYEPDAIAWTEAPATLRQLWRQRYRWCYGTMQAMWKHRRALAQRGAAGRLGRRGLSYLLLFQVLLPLSAPLVDVYGLYGLLFLPVGKAAAVWAGFTAVQVATAGYALYLDRERFGPLWSLPLQQILYRQLMYLVVVQSAVMALLGGRLRWQRMTRTGAATAHAEATARAVAPARATPYHAQVTARRLTSNHLPGPPNSRPERYPEDTMTGARWPVN</sequence>
<feature type="domain" description="NodB homology" evidence="6">
    <location>
        <begin position="77"/>
        <end position="264"/>
    </location>
</feature>
<dbReference type="Proteomes" id="UP000292564">
    <property type="component" value="Unassembled WGS sequence"/>
</dbReference>
<evidence type="ECO:0000256" key="4">
    <source>
        <dbReference type="SAM" id="MobiDB-lite"/>
    </source>
</evidence>
<evidence type="ECO:0000256" key="3">
    <source>
        <dbReference type="ARBA" id="ARBA00022679"/>
    </source>
</evidence>
<dbReference type="CDD" id="cd06423">
    <property type="entry name" value="CESA_like"/>
    <property type="match status" value="1"/>
</dbReference>
<evidence type="ECO:0000313" key="8">
    <source>
        <dbReference type="Proteomes" id="UP000292564"/>
    </source>
</evidence>
<name>A0A4V2G7L3_9ACTN</name>
<dbReference type="GO" id="GO:0016810">
    <property type="term" value="F:hydrolase activity, acting on carbon-nitrogen (but not peptide) bonds"/>
    <property type="evidence" value="ECO:0007669"/>
    <property type="project" value="InterPro"/>
</dbReference>
<feature type="transmembrane region" description="Helical" evidence="5">
    <location>
        <begin position="665"/>
        <end position="685"/>
    </location>
</feature>
<keyword evidence="5" id="KW-0472">Membrane</keyword>
<comment type="caution">
    <text evidence="7">The sequence shown here is derived from an EMBL/GenBank/DDBJ whole genome shotgun (WGS) entry which is preliminary data.</text>
</comment>
<feature type="transmembrane region" description="Helical" evidence="5">
    <location>
        <begin position="624"/>
        <end position="644"/>
    </location>
</feature>
<evidence type="ECO:0000256" key="2">
    <source>
        <dbReference type="ARBA" id="ARBA00022676"/>
    </source>
</evidence>
<feature type="transmembrane region" description="Helical" evidence="5">
    <location>
        <begin position="592"/>
        <end position="618"/>
    </location>
</feature>
<comment type="similarity">
    <text evidence="1">Belongs to the glycosyltransferase 2 family.</text>
</comment>
<feature type="transmembrane region" description="Helical" evidence="5">
    <location>
        <begin position="298"/>
        <end position="320"/>
    </location>
</feature>
<dbReference type="InterPro" id="IPR029044">
    <property type="entry name" value="Nucleotide-diphossugar_trans"/>
</dbReference>